<dbReference type="STRING" id="2025994.A0A2T3A665"/>
<reference evidence="3 4" key="1">
    <citation type="journal article" date="2018" name="Mycol. Prog.">
        <title>Coniella lustricola, a new species from submerged detritus.</title>
        <authorList>
            <person name="Raudabaugh D.B."/>
            <person name="Iturriaga T."/>
            <person name="Carver A."/>
            <person name="Mondo S."/>
            <person name="Pangilinan J."/>
            <person name="Lipzen A."/>
            <person name="He G."/>
            <person name="Amirebrahimi M."/>
            <person name="Grigoriev I.V."/>
            <person name="Miller A.N."/>
        </authorList>
    </citation>
    <scope>NUCLEOTIDE SEQUENCE [LARGE SCALE GENOMIC DNA]</scope>
    <source>
        <strain evidence="3 4">B22-T-1</strain>
    </source>
</reference>
<dbReference type="Proteomes" id="UP000241462">
    <property type="component" value="Unassembled WGS sequence"/>
</dbReference>
<dbReference type="Pfam" id="PF21730">
    <property type="entry name" value="Vma22_CCDC115"/>
    <property type="match status" value="1"/>
</dbReference>
<name>A0A2T3A665_9PEZI</name>
<dbReference type="PANTHER" id="PTHR31996">
    <property type="entry name" value="COILED-COIL DOMAIN-CONTAINING PROTEIN 115"/>
    <property type="match status" value="1"/>
</dbReference>
<organism evidence="3 4">
    <name type="scientific">Coniella lustricola</name>
    <dbReference type="NCBI Taxonomy" id="2025994"/>
    <lineage>
        <taxon>Eukaryota</taxon>
        <taxon>Fungi</taxon>
        <taxon>Dikarya</taxon>
        <taxon>Ascomycota</taxon>
        <taxon>Pezizomycotina</taxon>
        <taxon>Sordariomycetes</taxon>
        <taxon>Sordariomycetidae</taxon>
        <taxon>Diaporthales</taxon>
        <taxon>Schizoparmaceae</taxon>
        <taxon>Coniella</taxon>
    </lineage>
</organism>
<protein>
    <recommendedName>
        <fullName evidence="1">Vacuolar ATPase assembly protein VMA22</fullName>
    </recommendedName>
</protein>
<proteinExistence type="predicted"/>
<accession>A0A2T3A665</accession>
<dbReference type="EMBL" id="KZ678457">
    <property type="protein sequence ID" value="PSR83613.1"/>
    <property type="molecule type" value="Genomic_DNA"/>
</dbReference>
<feature type="region of interest" description="Disordered" evidence="2">
    <location>
        <begin position="78"/>
        <end position="120"/>
    </location>
</feature>
<sequence>MDAPSIDDLLTRYLLLLDEYTTLRADLSRLQASAFQHLARANFAAERGARYGADQYDERMQASRTVADQGMLADAAAGIKLNEEPQPNIAKQPKDTTTMSSAQDESEKPPSPSKSPLPARTDPLRWFGVLTPFALRQTQTSAVEVVERIVPRLVTVDAAMREVEIEVRRARKRRAKKEASAAKDGDEVRQQKASVDSVNRQGVATV</sequence>
<evidence type="ECO:0000256" key="2">
    <source>
        <dbReference type="SAM" id="MobiDB-lite"/>
    </source>
</evidence>
<dbReference type="PANTHER" id="PTHR31996:SF2">
    <property type="entry name" value="COILED-COIL DOMAIN-CONTAINING PROTEIN 115"/>
    <property type="match status" value="1"/>
</dbReference>
<evidence type="ECO:0000313" key="3">
    <source>
        <dbReference type="EMBL" id="PSR83613.1"/>
    </source>
</evidence>
<evidence type="ECO:0000256" key="1">
    <source>
        <dbReference type="ARBA" id="ARBA00093634"/>
    </source>
</evidence>
<dbReference type="GO" id="GO:0051082">
    <property type="term" value="F:unfolded protein binding"/>
    <property type="evidence" value="ECO:0007669"/>
    <property type="project" value="TreeGrafter"/>
</dbReference>
<feature type="region of interest" description="Disordered" evidence="2">
    <location>
        <begin position="170"/>
        <end position="206"/>
    </location>
</feature>
<feature type="compositionally biased region" description="Basic and acidic residues" evidence="2">
    <location>
        <begin position="177"/>
        <end position="190"/>
    </location>
</feature>
<feature type="compositionally biased region" description="Polar residues" evidence="2">
    <location>
        <begin position="191"/>
        <end position="206"/>
    </location>
</feature>
<dbReference type="AlphaFoldDB" id="A0A2T3A665"/>
<evidence type="ECO:0000313" key="4">
    <source>
        <dbReference type="Proteomes" id="UP000241462"/>
    </source>
</evidence>
<dbReference type="OrthoDB" id="408631at2759"/>
<keyword evidence="4" id="KW-1185">Reference proteome</keyword>
<dbReference type="InParanoid" id="A0A2T3A665"/>
<gene>
    <name evidence="3" type="ORF">BD289DRAFT_369729</name>
</gene>
<dbReference type="InterPro" id="IPR040357">
    <property type="entry name" value="Vma22/CCDC115"/>
</dbReference>
<dbReference type="GO" id="GO:0070072">
    <property type="term" value="P:vacuolar proton-transporting V-type ATPase complex assembly"/>
    <property type="evidence" value="ECO:0007669"/>
    <property type="project" value="InterPro"/>
</dbReference>
<dbReference type="GO" id="GO:1990871">
    <property type="term" value="C:Vma12-Vma22 assembly complex"/>
    <property type="evidence" value="ECO:0007669"/>
    <property type="project" value="TreeGrafter"/>
</dbReference>